<dbReference type="AlphaFoldDB" id="A0A9E5JKX8"/>
<accession>A0A9E5JKX8</accession>
<dbReference type="OrthoDB" id="9808843at2"/>
<evidence type="ECO:0000256" key="1">
    <source>
        <dbReference type="ARBA" id="ARBA00022553"/>
    </source>
</evidence>
<evidence type="ECO:0000256" key="2">
    <source>
        <dbReference type="PROSITE-ProRule" id="PRU00169"/>
    </source>
</evidence>
<name>A0A9E5JKX8_9MICO</name>
<organism evidence="4 5">
    <name type="scientific">Microcella pacifica</name>
    <dbReference type="NCBI Taxonomy" id="2591847"/>
    <lineage>
        <taxon>Bacteria</taxon>
        <taxon>Bacillati</taxon>
        <taxon>Actinomycetota</taxon>
        <taxon>Actinomycetes</taxon>
        <taxon>Micrococcales</taxon>
        <taxon>Microbacteriaceae</taxon>
        <taxon>Microcella</taxon>
    </lineage>
</organism>
<dbReference type="InterPro" id="IPR001789">
    <property type="entry name" value="Sig_transdc_resp-reg_receiver"/>
</dbReference>
<dbReference type="InterPro" id="IPR058245">
    <property type="entry name" value="NreC/VraR/RcsB-like_REC"/>
</dbReference>
<evidence type="ECO:0000313" key="5">
    <source>
        <dbReference type="Proteomes" id="UP000818266"/>
    </source>
</evidence>
<comment type="caution">
    <text evidence="4">The sequence shown here is derived from an EMBL/GenBank/DDBJ whole genome shotgun (WGS) entry which is preliminary data.</text>
</comment>
<dbReference type="SMART" id="SM00448">
    <property type="entry name" value="REC"/>
    <property type="match status" value="1"/>
</dbReference>
<dbReference type="RefSeq" id="WP_152583015.1">
    <property type="nucleotide sequence ID" value="NZ_JAVJPO010000003.1"/>
</dbReference>
<protein>
    <submittedName>
        <fullName evidence="4">Response regulator transcription factor</fullName>
    </submittedName>
</protein>
<evidence type="ECO:0000313" key="4">
    <source>
        <dbReference type="EMBL" id="NHF62279.1"/>
    </source>
</evidence>
<dbReference type="PANTHER" id="PTHR44591">
    <property type="entry name" value="STRESS RESPONSE REGULATOR PROTEIN 1"/>
    <property type="match status" value="1"/>
</dbReference>
<gene>
    <name evidence="4" type="ORF">FK219_003320</name>
</gene>
<dbReference type="InterPro" id="IPR011006">
    <property type="entry name" value="CheY-like_superfamily"/>
</dbReference>
<dbReference type="CDD" id="cd17535">
    <property type="entry name" value="REC_NarL-like"/>
    <property type="match status" value="1"/>
</dbReference>
<keyword evidence="5" id="KW-1185">Reference proteome</keyword>
<proteinExistence type="predicted"/>
<dbReference type="EMBL" id="VIKT02000004">
    <property type="protein sequence ID" value="NHF62279.1"/>
    <property type="molecule type" value="Genomic_DNA"/>
</dbReference>
<dbReference type="Pfam" id="PF00072">
    <property type="entry name" value="Response_reg"/>
    <property type="match status" value="1"/>
</dbReference>
<feature type="domain" description="Response regulatory" evidence="3">
    <location>
        <begin position="8"/>
        <end position="130"/>
    </location>
</feature>
<dbReference type="Gene3D" id="3.40.50.2300">
    <property type="match status" value="1"/>
</dbReference>
<dbReference type="InterPro" id="IPR050595">
    <property type="entry name" value="Bact_response_regulator"/>
</dbReference>
<dbReference type="PANTHER" id="PTHR44591:SF18">
    <property type="entry name" value="REGULATORY PROTEIN"/>
    <property type="match status" value="1"/>
</dbReference>
<sequence length="137" mass="14422">MSTVEPVAALLVDDSSQQRLGWRMVLEAHPDIEVVAEAPDGARALALARRMPLDVVVMDVRMPRVGGLAAAERIRTDAQVREQGGPPGIVLMTALDLEDFVGPSAEVGADALLYKDVEPEALLAAVLAAATTGRARA</sequence>
<keyword evidence="1 2" id="KW-0597">Phosphoprotein</keyword>
<dbReference type="Proteomes" id="UP000818266">
    <property type="component" value="Unassembled WGS sequence"/>
</dbReference>
<feature type="modified residue" description="4-aspartylphosphate" evidence="2">
    <location>
        <position position="59"/>
    </location>
</feature>
<dbReference type="PROSITE" id="PS50110">
    <property type="entry name" value="RESPONSE_REGULATORY"/>
    <property type="match status" value="1"/>
</dbReference>
<dbReference type="SUPFAM" id="SSF52172">
    <property type="entry name" value="CheY-like"/>
    <property type="match status" value="1"/>
</dbReference>
<evidence type="ECO:0000259" key="3">
    <source>
        <dbReference type="PROSITE" id="PS50110"/>
    </source>
</evidence>
<dbReference type="GO" id="GO:0000160">
    <property type="term" value="P:phosphorelay signal transduction system"/>
    <property type="evidence" value="ECO:0007669"/>
    <property type="project" value="InterPro"/>
</dbReference>
<reference evidence="4 5" key="1">
    <citation type="submission" date="2020-03" db="EMBL/GenBank/DDBJ databases">
        <title>Chryseoglobus sp. isolated from a deep-sea seamount.</title>
        <authorList>
            <person name="Zhang D.-C."/>
        </authorList>
    </citation>
    <scope>NUCLEOTIDE SEQUENCE [LARGE SCALE GENOMIC DNA]</scope>
    <source>
        <strain evidence="4 5">KN1116</strain>
    </source>
</reference>